<reference evidence="3" key="1">
    <citation type="submission" date="2020-06" db="EMBL/GenBank/DDBJ databases">
        <authorList>
            <consortium name="Plant Systems Biology data submission"/>
        </authorList>
    </citation>
    <scope>NUCLEOTIDE SEQUENCE</scope>
    <source>
        <strain evidence="3">D6</strain>
    </source>
</reference>
<dbReference type="AlphaFoldDB" id="A0A9N8DYU2"/>
<evidence type="ECO:0000256" key="2">
    <source>
        <dbReference type="SAM" id="SignalP"/>
    </source>
</evidence>
<feature type="region of interest" description="Disordered" evidence="1">
    <location>
        <begin position="251"/>
        <end position="274"/>
    </location>
</feature>
<feature type="signal peptide" evidence="2">
    <location>
        <begin position="1"/>
        <end position="28"/>
    </location>
</feature>
<dbReference type="EMBL" id="CAICTM010000483">
    <property type="protein sequence ID" value="CAB9511427.1"/>
    <property type="molecule type" value="Genomic_DNA"/>
</dbReference>
<evidence type="ECO:0000256" key="1">
    <source>
        <dbReference type="SAM" id="MobiDB-lite"/>
    </source>
</evidence>
<feature type="compositionally biased region" description="Acidic residues" evidence="1">
    <location>
        <begin position="386"/>
        <end position="405"/>
    </location>
</feature>
<accession>A0A9N8DYU2</accession>
<evidence type="ECO:0000313" key="3">
    <source>
        <dbReference type="EMBL" id="CAB9511427.1"/>
    </source>
</evidence>
<dbReference type="OrthoDB" id="418905at2759"/>
<feature type="region of interest" description="Disordered" evidence="1">
    <location>
        <begin position="647"/>
        <end position="668"/>
    </location>
</feature>
<dbReference type="Proteomes" id="UP001153069">
    <property type="component" value="Unassembled WGS sequence"/>
</dbReference>
<comment type="caution">
    <text evidence="3">The sequence shown here is derived from an EMBL/GenBank/DDBJ whole genome shotgun (WGS) entry which is preliminary data.</text>
</comment>
<feature type="compositionally biased region" description="Acidic residues" evidence="1">
    <location>
        <begin position="81"/>
        <end position="90"/>
    </location>
</feature>
<protein>
    <submittedName>
        <fullName evidence="3">Uncharacterized protein</fullName>
    </submittedName>
</protein>
<dbReference type="Gene3D" id="3.40.50.11350">
    <property type="match status" value="1"/>
</dbReference>
<feature type="region of interest" description="Disordered" evidence="1">
    <location>
        <begin position="49"/>
        <end position="150"/>
    </location>
</feature>
<proteinExistence type="predicted"/>
<dbReference type="PANTHER" id="PTHR13132">
    <property type="entry name" value="ALPHA- 1,6 -FUCOSYLTRANSFERASE"/>
    <property type="match status" value="1"/>
</dbReference>
<keyword evidence="4" id="KW-1185">Reference proteome</keyword>
<keyword evidence="2" id="KW-0732">Signal</keyword>
<name>A0A9N8DYU2_9STRA</name>
<evidence type="ECO:0000313" key="4">
    <source>
        <dbReference type="Proteomes" id="UP001153069"/>
    </source>
</evidence>
<feature type="compositionally biased region" description="Acidic residues" evidence="1">
    <location>
        <begin position="261"/>
        <end position="274"/>
    </location>
</feature>
<feature type="chain" id="PRO_5040215142" evidence="2">
    <location>
        <begin position="29"/>
        <end position="992"/>
    </location>
</feature>
<feature type="compositionally biased region" description="Acidic residues" evidence="1">
    <location>
        <begin position="121"/>
        <end position="140"/>
    </location>
</feature>
<feature type="region of interest" description="Disordered" evidence="1">
    <location>
        <begin position="514"/>
        <end position="535"/>
    </location>
</feature>
<dbReference type="PANTHER" id="PTHR13132:SF29">
    <property type="entry name" value="ALPHA-(1,6)-FUCOSYLTRANSFERASE"/>
    <property type="match status" value="1"/>
</dbReference>
<organism evidence="3 4">
    <name type="scientific">Seminavis robusta</name>
    <dbReference type="NCBI Taxonomy" id="568900"/>
    <lineage>
        <taxon>Eukaryota</taxon>
        <taxon>Sar</taxon>
        <taxon>Stramenopiles</taxon>
        <taxon>Ochrophyta</taxon>
        <taxon>Bacillariophyta</taxon>
        <taxon>Bacillariophyceae</taxon>
        <taxon>Bacillariophycidae</taxon>
        <taxon>Naviculales</taxon>
        <taxon>Naviculaceae</taxon>
        <taxon>Seminavis</taxon>
    </lineage>
</organism>
<dbReference type="GO" id="GO:0006487">
    <property type="term" value="P:protein N-linked glycosylation"/>
    <property type="evidence" value="ECO:0007669"/>
    <property type="project" value="TreeGrafter"/>
</dbReference>
<dbReference type="GO" id="GO:0046921">
    <property type="term" value="F:alpha-(1-&gt;6)-fucosyltransferase activity"/>
    <property type="evidence" value="ECO:0007669"/>
    <property type="project" value="TreeGrafter"/>
</dbReference>
<feature type="region of interest" description="Disordered" evidence="1">
    <location>
        <begin position="378"/>
        <end position="405"/>
    </location>
</feature>
<gene>
    <name evidence="3" type="ORF">SEMRO_484_G152270.1</name>
</gene>
<sequence length="992" mass="107101">MMRLAAAEGRLKMLAIFLVILMVILSIAKDDIHLPKLLRLGGKECKEDQENSLLRGHAPAEEQNTEYPPEIPAAQENQSETPEELGETQEEEKNGETQNSLNPPASPPAEVEVFPPPAEENKEDETPEEMEESLEEEDGETCTKLPAPADGTCAAANPSTLDNGVHGGKDAYAGWYSLNNDGCCQDFCRWVGGSGSGGDPGLQIKHRDSYWSCRPAGYAACTYFEGFGETFNFAKCDGQGLPAVSNPVIEAETAPPPPAEEINEETPEELEESLEEEDGETCTQLPAPADGSCAAANPSTLDNGVHGGNDAYAGWYSLNNDGCCQDFCRWVGSSGSGGDPSLAIKHRDSYWSCRPAGYAACTYFEGFGDTFNFAKCESQGVPATPEPEEEETPEELEESLEEEDGETCTQLPAPADGVCAAANPSMIDNGVHGGKDPYAGWFSLNNDGCCQDFCRWVGSSGSGGHPSAGIKHRDSYWSCRPAGYTACTYFEGFGETFNYAKCDGQGLPAAPQPVVEAETAPPPPVKEETPEELEESLEEEDGETCTQLPAPADGVCAAANPSTLDNGVHSGQDPYTGWYSLNNDGCCQDFCRWVGSSGSGGDPSMAIKHHNSYWSCRPAGYAACTYFEGFGDTFNFAKCDGQGVPASPKPNGGAKAVAPSPEAPPASKPEDFVTMINQHHQRIVLLSGSGVTSQLMNMMAQKIYFADGKHDGFMVVDSEYGYRWDANTGLLKGFFSPTSLSVLPWDEVMPSNFGAPTAGDIIGRMGGKYTDPAGHFDAVIAIDRSYRKRFKNAYSNKKHNFGDLYDRMVVEGCANLQFNDQARQAFRTLLNQNSIPDFTQVKSVAFHVRRGDKVKLKESRAYTGEEYVTTFVKAAKGGAQSMEACFIATDDYSSIGEITNALVSHGITCQVYTLTSANEQGHAADARTNRDNTLQFLTEFSVLVDATYFVGTFNSNVGGLAAVLRRCHYTDAPHYSHSYGVDSEGWFFDVHV</sequence>